<dbReference type="Gene3D" id="1.25.40.20">
    <property type="entry name" value="Ankyrin repeat-containing domain"/>
    <property type="match status" value="2"/>
</dbReference>
<accession>A0A1B6G3Y3</accession>
<evidence type="ECO:0000256" key="3">
    <source>
        <dbReference type="PROSITE-ProRule" id="PRU00023"/>
    </source>
</evidence>
<proteinExistence type="predicted"/>
<evidence type="ECO:0000256" key="2">
    <source>
        <dbReference type="ARBA" id="ARBA00023043"/>
    </source>
</evidence>
<dbReference type="PANTHER" id="PTHR24198">
    <property type="entry name" value="ANKYRIN REPEAT AND PROTEIN KINASE DOMAIN-CONTAINING PROTEIN"/>
    <property type="match status" value="1"/>
</dbReference>
<dbReference type="Pfam" id="PF13857">
    <property type="entry name" value="Ank_5"/>
    <property type="match status" value="1"/>
</dbReference>
<dbReference type="GO" id="GO:0005737">
    <property type="term" value="C:cytoplasm"/>
    <property type="evidence" value="ECO:0007669"/>
    <property type="project" value="TreeGrafter"/>
</dbReference>
<reference evidence="5" key="1">
    <citation type="submission" date="2015-11" db="EMBL/GenBank/DDBJ databases">
        <title>De novo transcriptome assembly of four potential Pierce s Disease insect vectors from Arizona vineyards.</title>
        <authorList>
            <person name="Tassone E.E."/>
        </authorList>
    </citation>
    <scope>NUCLEOTIDE SEQUENCE</scope>
</reference>
<dbReference type="PROSITE" id="PS50297">
    <property type="entry name" value="ANK_REP_REGION"/>
    <property type="match status" value="2"/>
</dbReference>
<feature type="non-terminal residue" evidence="5">
    <location>
        <position position="280"/>
    </location>
</feature>
<dbReference type="SMART" id="SM00248">
    <property type="entry name" value="ANK"/>
    <property type="match status" value="2"/>
</dbReference>
<dbReference type="PANTHER" id="PTHR24198:SF165">
    <property type="entry name" value="ANKYRIN REPEAT-CONTAINING PROTEIN-RELATED"/>
    <property type="match status" value="1"/>
</dbReference>
<sequence>TAKQGFFNIMSMLLKYGTNCDCANNSGEMALHIAVEQEHRELVELLLQAGAHVNVVDRENRTPLMLAARVGQSSIVSLLLKHGAHLDACDNNGWTAEDYAMIGGHEQLAIELKVPQNDPGLPVTNVEIVMTSNTVDMDNRQSEDIVVLSEGREPVEKDGDTQIITSAIKSPPYNVYVVEEEAQESPRSCVTPPPLNPPRSWEIIQAGMIDQTQVRRRSLMALGTLESHRESFVENGNGHESEDMSFLPSATNNVVELEPVKAGSDTEWDSDDSLPLDRSL</sequence>
<dbReference type="AlphaFoldDB" id="A0A1B6G3Y3"/>
<evidence type="ECO:0000256" key="4">
    <source>
        <dbReference type="SAM" id="MobiDB-lite"/>
    </source>
</evidence>
<name>A0A1B6G3Y3_9HEMI</name>
<feature type="non-terminal residue" evidence="5">
    <location>
        <position position="1"/>
    </location>
</feature>
<dbReference type="InterPro" id="IPR036770">
    <property type="entry name" value="Ankyrin_rpt-contain_sf"/>
</dbReference>
<keyword evidence="1" id="KW-0677">Repeat</keyword>
<keyword evidence="2 3" id="KW-0040">ANK repeat</keyword>
<dbReference type="InterPro" id="IPR002110">
    <property type="entry name" value="Ankyrin_rpt"/>
</dbReference>
<feature type="region of interest" description="Disordered" evidence="4">
    <location>
        <begin position="258"/>
        <end position="280"/>
    </location>
</feature>
<evidence type="ECO:0000256" key="1">
    <source>
        <dbReference type="ARBA" id="ARBA00022737"/>
    </source>
</evidence>
<evidence type="ECO:0000313" key="5">
    <source>
        <dbReference type="EMBL" id="JAS57023.1"/>
    </source>
</evidence>
<gene>
    <name evidence="5" type="ORF">g.82</name>
</gene>
<feature type="repeat" description="ANK" evidence="3">
    <location>
        <begin position="26"/>
        <end position="58"/>
    </location>
</feature>
<dbReference type="EMBL" id="GECZ01012746">
    <property type="protein sequence ID" value="JAS57023.1"/>
    <property type="molecule type" value="Transcribed_RNA"/>
</dbReference>
<feature type="repeat" description="ANK" evidence="3">
    <location>
        <begin position="59"/>
        <end position="91"/>
    </location>
</feature>
<dbReference type="PROSITE" id="PS50088">
    <property type="entry name" value="ANK_REPEAT"/>
    <property type="match status" value="2"/>
</dbReference>
<dbReference type="SUPFAM" id="SSF48403">
    <property type="entry name" value="Ankyrin repeat"/>
    <property type="match status" value="1"/>
</dbReference>
<organism evidence="5">
    <name type="scientific">Cuerna arida</name>
    <dbReference type="NCBI Taxonomy" id="1464854"/>
    <lineage>
        <taxon>Eukaryota</taxon>
        <taxon>Metazoa</taxon>
        <taxon>Ecdysozoa</taxon>
        <taxon>Arthropoda</taxon>
        <taxon>Hexapoda</taxon>
        <taxon>Insecta</taxon>
        <taxon>Pterygota</taxon>
        <taxon>Neoptera</taxon>
        <taxon>Paraneoptera</taxon>
        <taxon>Hemiptera</taxon>
        <taxon>Auchenorrhyncha</taxon>
        <taxon>Membracoidea</taxon>
        <taxon>Cicadellidae</taxon>
        <taxon>Cicadellinae</taxon>
        <taxon>Proconiini</taxon>
        <taxon>Cuerna</taxon>
    </lineage>
</organism>
<protein>
    <submittedName>
        <fullName evidence="5">Uncharacterized protein</fullName>
    </submittedName>
</protein>